<feature type="region of interest" description="Disordered" evidence="1">
    <location>
        <begin position="1"/>
        <end position="24"/>
    </location>
</feature>
<accession>W7N1W8</accession>
<gene>
    <name evidence="2" type="ORF">FVEG_17247</name>
</gene>
<reference evidence="2 3" key="1">
    <citation type="journal article" date="2010" name="Nature">
        <title>Comparative genomics reveals mobile pathogenicity chromosomes in Fusarium.</title>
        <authorList>
            <person name="Ma L.J."/>
            <person name="van der Does H.C."/>
            <person name="Borkovich K.A."/>
            <person name="Coleman J.J."/>
            <person name="Daboussi M.J."/>
            <person name="Di Pietro A."/>
            <person name="Dufresne M."/>
            <person name="Freitag M."/>
            <person name="Grabherr M."/>
            <person name="Henrissat B."/>
            <person name="Houterman P.M."/>
            <person name="Kang S."/>
            <person name="Shim W.B."/>
            <person name="Woloshuk C."/>
            <person name="Xie X."/>
            <person name="Xu J.R."/>
            <person name="Antoniw J."/>
            <person name="Baker S.E."/>
            <person name="Bluhm B.H."/>
            <person name="Breakspear A."/>
            <person name="Brown D.W."/>
            <person name="Butchko R.A."/>
            <person name="Chapman S."/>
            <person name="Coulson R."/>
            <person name="Coutinho P.M."/>
            <person name="Danchin E.G."/>
            <person name="Diener A."/>
            <person name="Gale L.R."/>
            <person name="Gardiner D.M."/>
            <person name="Goff S."/>
            <person name="Hammond-Kosack K.E."/>
            <person name="Hilburn K."/>
            <person name="Hua-Van A."/>
            <person name="Jonkers W."/>
            <person name="Kazan K."/>
            <person name="Kodira C.D."/>
            <person name="Koehrsen M."/>
            <person name="Kumar L."/>
            <person name="Lee Y.H."/>
            <person name="Li L."/>
            <person name="Manners J.M."/>
            <person name="Miranda-Saavedra D."/>
            <person name="Mukherjee M."/>
            <person name="Park G."/>
            <person name="Park J."/>
            <person name="Park S.Y."/>
            <person name="Proctor R.H."/>
            <person name="Regev A."/>
            <person name="Ruiz-Roldan M.C."/>
            <person name="Sain D."/>
            <person name="Sakthikumar S."/>
            <person name="Sykes S."/>
            <person name="Schwartz D.C."/>
            <person name="Turgeon B.G."/>
            <person name="Wapinski I."/>
            <person name="Yoder O."/>
            <person name="Young S."/>
            <person name="Zeng Q."/>
            <person name="Zhou S."/>
            <person name="Galagan J."/>
            <person name="Cuomo C.A."/>
            <person name="Kistler H.C."/>
            <person name="Rep M."/>
        </authorList>
    </citation>
    <scope>NUCLEOTIDE SEQUENCE [LARGE SCALE GENOMIC DNA]</scope>
    <source>
        <strain evidence="3">M3125 / FGSC 7600</strain>
    </source>
</reference>
<sequence>MPARSTQVNIENHSSQDLHGGNGSLLHGMWSVDVPDTIPKGQSATGEMTFHFDNPFIGNNSYDTSGPDSLSFSTSGGEGNNCIVTLTISDKVGHGHK</sequence>
<evidence type="ECO:0000313" key="3">
    <source>
        <dbReference type="Proteomes" id="UP000009096"/>
    </source>
</evidence>
<dbReference type="GeneID" id="30074123"/>
<dbReference type="VEuPathDB" id="FungiDB:FVEG_17247"/>
<proteinExistence type="predicted"/>
<dbReference type="EMBL" id="CM000581">
    <property type="protein sequence ID" value="EWG54119.1"/>
    <property type="molecule type" value="Genomic_DNA"/>
</dbReference>
<keyword evidence="3" id="KW-1185">Reference proteome</keyword>
<dbReference type="RefSeq" id="XP_018760310.1">
    <property type="nucleotide sequence ID" value="XM_018906501.1"/>
</dbReference>
<dbReference type="Gene3D" id="2.60.270.50">
    <property type="match status" value="2"/>
</dbReference>
<dbReference type="OrthoDB" id="2322698at2759"/>
<dbReference type="Proteomes" id="UP000009096">
    <property type="component" value="Chromosome 4"/>
</dbReference>
<organism evidence="2 3">
    <name type="scientific">Gibberella moniliformis (strain M3125 / FGSC 7600)</name>
    <name type="common">Maize ear and stalk rot fungus</name>
    <name type="synonym">Fusarium verticillioides</name>
    <dbReference type="NCBI Taxonomy" id="334819"/>
    <lineage>
        <taxon>Eukaryota</taxon>
        <taxon>Fungi</taxon>
        <taxon>Dikarya</taxon>
        <taxon>Ascomycota</taxon>
        <taxon>Pezizomycotina</taxon>
        <taxon>Sordariomycetes</taxon>
        <taxon>Hypocreomycetidae</taxon>
        <taxon>Hypocreales</taxon>
        <taxon>Nectriaceae</taxon>
        <taxon>Fusarium</taxon>
        <taxon>Fusarium fujikuroi species complex</taxon>
    </lineage>
</organism>
<protein>
    <submittedName>
        <fullName evidence="2">Uncharacterized protein</fullName>
    </submittedName>
</protein>
<dbReference type="AlphaFoldDB" id="W7N1W8"/>
<dbReference type="KEGG" id="fvr:FVEG_17247"/>
<evidence type="ECO:0000313" key="2">
    <source>
        <dbReference type="EMBL" id="EWG54119.1"/>
    </source>
</evidence>
<dbReference type="EMBL" id="DS022260">
    <property type="protein sequence ID" value="EWG54119.1"/>
    <property type="molecule type" value="Genomic_DNA"/>
</dbReference>
<feature type="compositionally biased region" description="Polar residues" evidence="1">
    <location>
        <begin position="1"/>
        <end position="17"/>
    </location>
</feature>
<evidence type="ECO:0000256" key="1">
    <source>
        <dbReference type="SAM" id="MobiDB-lite"/>
    </source>
</evidence>
<name>W7N1W8_GIBM7</name>